<dbReference type="EMBL" id="BMIR01000012">
    <property type="protein sequence ID" value="GGE46440.1"/>
    <property type="molecule type" value="Genomic_DNA"/>
</dbReference>
<keyword evidence="2" id="KW-1003">Cell membrane</keyword>
<keyword evidence="3 7" id="KW-0812">Transmembrane</keyword>
<keyword evidence="8" id="KW-0732">Signal</keyword>
<feature type="transmembrane region" description="Helical" evidence="7">
    <location>
        <begin position="74"/>
        <end position="95"/>
    </location>
</feature>
<evidence type="ECO:0000256" key="1">
    <source>
        <dbReference type="ARBA" id="ARBA00004236"/>
    </source>
</evidence>
<feature type="signal peptide" evidence="8">
    <location>
        <begin position="1"/>
        <end position="28"/>
    </location>
</feature>
<proteinExistence type="predicted"/>
<evidence type="ECO:0000256" key="5">
    <source>
        <dbReference type="ARBA" id="ARBA00023136"/>
    </source>
</evidence>
<evidence type="ECO:0000256" key="7">
    <source>
        <dbReference type="SAM" id="Phobius"/>
    </source>
</evidence>
<keyword evidence="5 7" id="KW-0472">Membrane</keyword>
<dbReference type="GO" id="GO:0044781">
    <property type="term" value="P:bacterial-type flagellum organization"/>
    <property type="evidence" value="ECO:0007669"/>
    <property type="project" value="InterPro"/>
</dbReference>
<comment type="caution">
    <text evidence="9">The sequence shown here is derived from an EMBL/GenBank/DDBJ whole genome shotgun (WGS) entry which is preliminary data.</text>
</comment>
<reference evidence="9" key="2">
    <citation type="submission" date="2020-09" db="EMBL/GenBank/DDBJ databases">
        <authorList>
            <person name="Sun Q."/>
            <person name="Zhou Y."/>
        </authorList>
    </citation>
    <scope>NUCLEOTIDE SEQUENCE</scope>
    <source>
        <strain evidence="9">CGMCC 1.15371</strain>
    </source>
</reference>
<evidence type="ECO:0000313" key="9">
    <source>
        <dbReference type="EMBL" id="GGE46440.1"/>
    </source>
</evidence>
<feature type="compositionally biased region" description="Low complexity" evidence="6">
    <location>
        <begin position="56"/>
        <end position="66"/>
    </location>
</feature>
<dbReference type="AlphaFoldDB" id="A0A8J2YJ42"/>
<name>A0A8J2YJ42_9BACL</name>
<dbReference type="GO" id="GO:0016020">
    <property type="term" value="C:membrane"/>
    <property type="evidence" value="ECO:0007669"/>
    <property type="project" value="InterPro"/>
</dbReference>
<dbReference type="Proteomes" id="UP000628775">
    <property type="component" value="Unassembled WGS sequence"/>
</dbReference>
<accession>A0A8J2YJ42</accession>
<evidence type="ECO:0008006" key="11">
    <source>
        <dbReference type="Google" id="ProtNLM"/>
    </source>
</evidence>
<keyword evidence="4 7" id="KW-1133">Transmembrane helix</keyword>
<evidence type="ECO:0000256" key="3">
    <source>
        <dbReference type="ARBA" id="ARBA00022692"/>
    </source>
</evidence>
<comment type="subcellular location">
    <subcellularLocation>
        <location evidence="1">Cell membrane</location>
    </subcellularLocation>
</comment>
<reference evidence="9" key="1">
    <citation type="journal article" date="2014" name="Int. J. Syst. Evol. Microbiol.">
        <title>Complete genome sequence of Corynebacterium casei LMG S-19264T (=DSM 44701T), isolated from a smear-ripened cheese.</title>
        <authorList>
            <consortium name="US DOE Joint Genome Institute (JGI-PGF)"/>
            <person name="Walter F."/>
            <person name="Albersmeier A."/>
            <person name="Kalinowski J."/>
            <person name="Ruckert C."/>
        </authorList>
    </citation>
    <scope>NUCLEOTIDE SEQUENCE</scope>
    <source>
        <strain evidence="9">CGMCC 1.15371</strain>
    </source>
</reference>
<sequence>MQAFSYKVLLCIGLALVLCLGGQTMSYAKTNCSENASVASTIENKCKSDDTKDTTPQKSTTQSTTTTNETKSPVWIFVKLVGAMIVIIGLIYILYRLVSKKTRAFQSYGTIKNVGGVAVGPNRSIQLIRIGDEILVVGVGDSVQLLKEIQDPEAVEALLAEEPSTDLIQKNVSRLLNWTKASTSSGENSRLTVFQEKLKDILSERKGKIDKHMRKDSKDE</sequence>
<evidence type="ECO:0000256" key="2">
    <source>
        <dbReference type="ARBA" id="ARBA00022475"/>
    </source>
</evidence>
<dbReference type="RefSeq" id="WP_188694859.1">
    <property type="nucleotide sequence ID" value="NZ_BMIR01000012.1"/>
</dbReference>
<evidence type="ECO:0000256" key="4">
    <source>
        <dbReference type="ARBA" id="ARBA00022989"/>
    </source>
</evidence>
<keyword evidence="10" id="KW-1185">Reference proteome</keyword>
<evidence type="ECO:0000256" key="6">
    <source>
        <dbReference type="SAM" id="MobiDB-lite"/>
    </source>
</evidence>
<dbReference type="Pfam" id="PF04347">
    <property type="entry name" value="FliO"/>
    <property type="match status" value="1"/>
</dbReference>
<evidence type="ECO:0000313" key="10">
    <source>
        <dbReference type="Proteomes" id="UP000628775"/>
    </source>
</evidence>
<protein>
    <recommendedName>
        <fullName evidence="11">Flagellar protein</fullName>
    </recommendedName>
</protein>
<feature type="region of interest" description="Disordered" evidence="6">
    <location>
        <begin position="46"/>
        <end position="66"/>
    </location>
</feature>
<feature type="chain" id="PRO_5035198746" description="Flagellar protein" evidence="8">
    <location>
        <begin position="29"/>
        <end position="220"/>
    </location>
</feature>
<evidence type="ECO:0000256" key="8">
    <source>
        <dbReference type="SAM" id="SignalP"/>
    </source>
</evidence>
<feature type="compositionally biased region" description="Basic and acidic residues" evidence="6">
    <location>
        <begin position="46"/>
        <end position="55"/>
    </location>
</feature>
<gene>
    <name evidence="9" type="ORF">GCM10011391_26550</name>
</gene>
<organism evidence="9 10">
    <name type="scientific">Pullulanibacillus camelliae</name>
    <dbReference type="NCBI Taxonomy" id="1707096"/>
    <lineage>
        <taxon>Bacteria</taxon>
        <taxon>Bacillati</taxon>
        <taxon>Bacillota</taxon>
        <taxon>Bacilli</taxon>
        <taxon>Bacillales</taxon>
        <taxon>Sporolactobacillaceae</taxon>
        <taxon>Pullulanibacillus</taxon>
    </lineage>
</organism>
<dbReference type="InterPro" id="IPR022781">
    <property type="entry name" value="Flagellar_biosynth_FliO"/>
</dbReference>